<feature type="compositionally biased region" description="Polar residues" evidence="1">
    <location>
        <begin position="45"/>
        <end position="59"/>
    </location>
</feature>
<feature type="region of interest" description="Disordered" evidence="1">
    <location>
        <begin position="23"/>
        <end position="116"/>
    </location>
</feature>
<dbReference type="Proteomes" id="UP000325614">
    <property type="component" value="Chromosome"/>
</dbReference>
<protein>
    <submittedName>
        <fullName evidence="3">Uncharacterized protein</fullName>
    </submittedName>
</protein>
<evidence type="ECO:0000313" key="4">
    <source>
        <dbReference type="Proteomes" id="UP000325614"/>
    </source>
</evidence>
<feature type="chain" id="PRO_5024930897" evidence="2">
    <location>
        <begin position="23"/>
        <end position="116"/>
    </location>
</feature>
<reference evidence="3 4" key="1">
    <citation type="submission" date="2019-10" db="EMBL/GenBank/DDBJ databases">
        <title>Isolation, Identification of Microvirga thermotolerans HR1, a novel thermophilic bacterium and Comparative Genomics of the genus Microvirga.</title>
        <authorList>
            <person name="Li J."/>
            <person name="Zhang W."/>
            <person name="Lin M."/>
            <person name="Wang J."/>
        </authorList>
    </citation>
    <scope>NUCLEOTIDE SEQUENCE [LARGE SCALE GENOMIC DNA]</scope>
    <source>
        <strain evidence="3 4">HR1</strain>
    </source>
</reference>
<dbReference type="RefSeq" id="WP_152585399.1">
    <property type="nucleotide sequence ID" value="NZ_CP045423.1"/>
</dbReference>
<dbReference type="KEGG" id="mico:GDR74_05700"/>
<keyword evidence="2" id="KW-0732">Signal</keyword>
<accession>A0A5P9K0K5</accession>
<keyword evidence="4" id="KW-1185">Reference proteome</keyword>
<sequence length="116" mass="12685">MRYLFMSTIAAAALALSAGAMAQTPVPNASGSQTTSPETYGATAKQPQMGQQRMTQPQMKRQPVKKRHVTRSHRPVTTTGSVHRYEGPRRTPVPNASGSQVTAPDTYRANAYQNRR</sequence>
<organism evidence="3 4">
    <name type="scientific">Microvirga thermotolerans</name>
    <dbReference type="NCBI Taxonomy" id="2651334"/>
    <lineage>
        <taxon>Bacteria</taxon>
        <taxon>Pseudomonadati</taxon>
        <taxon>Pseudomonadota</taxon>
        <taxon>Alphaproteobacteria</taxon>
        <taxon>Hyphomicrobiales</taxon>
        <taxon>Methylobacteriaceae</taxon>
        <taxon>Microvirga</taxon>
    </lineage>
</organism>
<feature type="compositionally biased region" description="Polar residues" evidence="1">
    <location>
        <begin position="94"/>
        <end position="103"/>
    </location>
</feature>
<dbReference type="EMBL" id="CP045423">
    <property type="protein sequence ID" value="QFU15754.1"/>
    <property type="molecule type" value="Genomic_DNA"/>
</dbReference>
<evidence type="ECO:0000313" key="3">
    <source>
        <dbReference type="EMBL" id="QFU15754.1"/>
    </source>
</evidence>
<dbReference type="AlphaFoldDB" id="A0A5P9K0K5"/>
<proteinExistence type="predicted"/>
<gene>
    <name evidence="3" type="ORF">GDR74_05700</name>
</gene>
<evidence type="ECO:0000256" key="2">
    <source>
        <dbReference type="SAM" id="SignalP"/>
    </source>
</evidence>
<evidence type="ECO:0000256" key="1">
    <source>
        <dbReference type="SAM" id="MobiDB-lite"/>
    </source>
</evidence>
<feature type="compositionally biased region" description="Polar residues" evidence="1">
    <location>
        <begin position="25"/>
        <end position="38"/>
    </location>
</feature>
<feature type="signal peptide" evidence="2">
    <location>
        <begin position="1"/>
        <end position="22"/>
    </location>
</feature>
<name>A0A5P9K0K5_9HYPH</name>
<feature type="compositionally biased region" description="Basic residues" evidence="1">
    <location>
        <begin position="62"/>
        <end position="74"/>
    </location>
</feature>